<accession>A0A140LA36</accession>
<dbReference type="PANTHER" id="PTHR45036">
    <property type="entry name" value="METHYLTRANSFERASE LIKE 7B"/>
    <property type="match status" value="1"/>
</dbReference>
<keyword evidence="2" id="KW-0489">Methyltransferase</keyword>
<dbReference type="GO" id="GO:0032259">
    <property type="term" value="P:methylation"/>
    <property type="evidence" value="ECO:0007669"/>
    <property type="project" value="UniProtKB-KW"/>
</dbReference>
<dbReference type="Pfam" id="PF08241">
    <property type="entry name" value="Methyltransf_11"/>
    <property type="match status" value="1"/>
</dbReference>
<dbReference type="InParanoid" id="A0A140LA36"/>
<sequence length="208" mass="23780">MDRLLTELIKHRFERIAPLYDLVVEGLFGHTLRKWRKRLWDGTSGKILEVGVGTGSNMEFYPAGADITAIDFSPVMLRRARKRAKKLGINVKIMEMDVQRLQFEDDTFDTVVSTFVFCTVPEPILGLKELRRVTKPGGKILFIEHVRSERPLAGRLMDLLNPLPRFLIGDNINRKTVENILRAGMKIEYSENLASDIIKMIIASPNKE</sequence>
<dbReference type="InterPro" id="IPR029063">
    <property type="entry name" value="SAM-dependent_MTases_sf"/>
</dbReference>
<dbReference type="OrthoDB" id="9772751at2"/>
<dbReference type="STRING" id="520764.AN618_11390"/>
<dbReference type="InterPro" id="IPR052356">
    <property type="entry name" value="Thiol_S-MT"/>
</dbReference>
<gene>
    <name evidence="2" type="primary">menG_2</name>
    <name evidence="2" type="ORF">AN618_11390</name>
</gene>
<evidence type="ECO:0000313" key="3">
    <source>
        <dbReference type="Proteomes" id="UP000070427"/>
    </source>
</evidence>
<dbReference type="FunCoup" id="A0A140LA36">
    <property type="interactions" value="421"/>
</dbReference>
<dbReference type="AlphaFoldDB" id="A0A140LA36"/>
<dbReference type="CDD" id="cd02440">
    <property type="entry name" value="AdoMet_MTases"/>
    <property type="match status" value="1"/>
</dbReference>
<reference evidence="2 3" key="1">
    <citation type="submission" date="2015-12" db="EMBL/GenBank/DDBJ databases">
        <title>Draft genome sequnece of Fervidicola ferrireducens strain Y170.</title>
        <authorList>
            <person name="Patel B.K."/>
        </authorList>
    </citation>
    <scope>NUCLEOTIDE SEQUENCE [LARGE SCALE GENOMIC DNA]</scope>
    <source>
        <strain evidence="2 3">Y170</strain>
    </source>
</reference>
<name>A0A140LA36_9FIRM</name>
<keyword evidence="2" id="KW-0808">Transferase</keyword>
<dbReference type="GO" id="GO:0043770">
    <property type="term" value="F:demethylmenaquinone methyltransferase activity"/>
    <property type="evidence" value="ECO:0007669"/>
    <property type="project" value="UniProtKB-EC"/>
</dbReference>
<dbReference type="PANTHER" id="PTHR45036:SF1">
    <property type="entry name" value="METHYLTRANSFERASE LIKE 7A"/>
    <property type="match status" value="1"/>
</dbReference>
<dbReference type="InterPro" id="IPR013216">
    <property type="entry name" value="Methyltransf_11"/>
</dbReference>
<dbReference type="PATRIC" id="fig|520764.3.peg.1177"/>
<dbReference type="EC" id="2.1.1.163" evidence="2"/>
<dbReference type="RefSeq" id="WP_066353032.1">
    <property type="nucleotide sequence ID" value="NZ_LOED01000011.1"/>
</dbReference>
<dbReference type="Gene3D" id="3.40.50.150">
    <property type="entry name" value="Vaccinia Virus protein VP39"/>
    <property type="match status" value="1"/>
</dbReference>
<proteinExistence type="predicted"/>
<dbReference type="Proteomes" id="UP000070427">
    <property type="component" value="Unassembled WGS sequence"/>
</dbReference>
<feature type="domain" description="Methyltransferase type 11" evidence="1">
    <location>
        <begin position="48"/>
        <end position="142"/>
    </location>
</feature>
<dbReference type="GO" id="GO:0008757">
    <property type="term" value="F:S-adenosylmethionine-dependent methyltransferase activity"/>
    <property type="evidence" value="ECO:0007669"/>
    <property type="project" value="InterPro"/>
</dbReference>
<protein>
    <submittedName>
        <fullName evidence="2">Demethylmenaquinone methyltransferase</fullName>
        <ecNumber evidence="2">2.1.1.163</ecNumber>
    </submittedName>
</protein>
<dbReference type="SUPFAM" id="SSF53335">
    <property type="entry name" value="S-adenosyl-L-methionine-dependent methyltransferases"/>
    <property type="match status" value="1"/>
</dbReference>
<evidence type="ECO:0000313" key="2">
    <source>
        <dbReference type="EMBL" id="KXG77411.1"/>
    </source>
</evidence>
<comment type="caution">
    <text evidence="2">The sequence shown here is derived from an EMBL/GenBank/DDBJ whole genome shotgun (WGS) entry which is preliminary data.</text>
</comment>
<evidence type="ECO:0000259" key="1">
    <source>
        <dbReference type="Pfam" id="PF08241"/>
    </source>
</evidence>
<organism evidence="2 3">
    <name type="scientific">Fervidicola ferrireducens</name>
    <dbReference type="NCBI Taxonomy" id="520764"/>
    <lineage>
        <taxon>Bacteria</taxon>
        <taxon>Bacillati</taxon>
        <taxon>Bacillota</taxon>
        <taxon>Clostridia</taxon>
        <taxon>Thermosediminibacterales</taxon>
        <taxon>Thermosediminibacteraceae</taxon>
        <taxon>Fervidicola</taxon>
    </lineage>
</organism>
<dbReference type="EMBL" id="LOED01000011">
    <property type="protein sequence ID" value="KXG77411.1"/>
    <property type="molecule type" value="Genomic_DNA"/>
</dbReference>
<keyword evidence="3" id="KW-1185">Reference proteome</keyword>